<reference evidence="2" key="2">
    <citation type="journal article" date="2015" name="Data Brief">
        <title>Shoot transcriptome of the giant reed, Arundo donax.</title>
        <authorList>
            <person name="Barrero R.A."/>
            <person name="Guerrero F.D."/>
            <person name="Moolhuijzen P."/>
            <person name="Goolsby J.A."/>
            <person name="Tidwell J."/>
            <person name="Bellgard S.E."/>
            <person name="Bellgard M.I."/>
        </authorList>
    </citation>
    <scope>NUCLEOTIDE SEQUENCE</scope>
    <source>
        <tissue evidence="2">Shoot tissue taken approximately 20 cm above the soil surface</tissue>
    </source>
</reference>
<reference evidence="2" key="1">
    <citation type="submission" date="2014-09" db="EMBL/GenBank/DDBJ databases">
        <authorList>
            <person name="Magalhaes I.L.F."/>
            <person name="Oliveira U."/>
            <person name="Santos F.R."/>
            <person name="Vidigal T.H.D.A."/>
            <person name="Brescovit A.D."/>
            <person name="Santos A.J."/>
        </authorList>
    </citation>
    <scope>NUCLEOTIDE SEQUENCE</scope>
    <source>
        <tissue evidence="2">Shoot tissue taken approximately 20 cm above the soil surface</tissue>
    </source>
</reference>
<evidence type="ECO:0000313" key="2">
    <source>
        <dbReference type="EMBL" id="JAD63473.1"/>
    </source>
</evidence>
<proteinExistence type="predicted"/>
<organism evidence="2">
    <name type="scientific">Arundo donax</name>
    <name type="common">Giant reed</name>
    <name type="synonym">Donax arundinaceus</name>
    <dbReference type="NCBI Taxonomy" id="35708"/>
    <lineage>
        <taxon>Eukaryota</taxon>
        <taxon>Viridiplantae</taxon>
        <taxon>Streptophyta</taxon>
        <taxon>Embryophyta</taxon>
        <taxon>Tracheophyta</taxon>
        <taxon>Spermatophyta</taxon>
        <taxon>Magnoliopsida</taxon>
        <taxon>Liliopsida</taxon>
        <taxon>Poales</taxon>
        <taxon>Poaceae</taxon>
        <taxon>PACMAD clade</taxon>
        <taxon>Arundinoideae</taxon>
        <taxon>Arundineae</taxon>
        <taxon>Arundo</taxon>
    </lineage>
</organism>
<feature type="region of interest" description="Disordered" evidence="1">
    <location>
        <begin position="1"/>
        <end position="25"/>
    </location>
</feature>
<dbReference type="AlphaFoldDB" id="A0A0A9BMS0"/>
<feature type="compositionally biased region" description="Basic and acidic residues" evidence="1">
    <location>
        <begin position="60"/>
        <end position="70"/>
    </location>
</feature>
<name>A0A0A9BMS0_ARUDO</name>
<sequence length="78" mass="8219">MVTTKGQPPPTTPAPVGGQGRGWHGEELLMSITLLSMPKHNTSGGATMEPKGSWSPDQTVGRREEAEAKHGCAPLRVS</sequence>
<feature type="region of interest" description="Disordered" evidence="1">
    <location>
        <begin position="38"/>
        <end position="78"/>
    </location>
</feature>
<dbReference type="EMBL" id="GBRH01234422">
    <property type="protein sequence ID" value="JAD63473.1"/>
    <property type="molecule type" value="Transcribed_RNA"/>
</dbReference>
<accession>A0A0A9BMS0</accession>
<protein>
    <submittedName>
        <fullName evidence="2">Uncharacterized protein</fullName>
    </submittedName>
</protein>
<evidence type="ECO:0000256" key="1">
    <source>
        <dbReference type="SAM" id="MobiDB-lite"/>
    </source>
</evidence>